<protein>
    <submittedName>
        <fullName evidence="1">Uncharacterized protein</fullName>
    </submittedName>
</protein>
<gene>
    <name evidence="1" type="ORF">SAMN04488548_1342834</name>
</gene>
<dbReference type="STRING" id="158898.SAMN04488548_1342834"/>
<accession>A0A1H2K443</accession>
<dbReference type="Pfam" id="PF21893">
    <property type="entry name" value="DUF6918"/>
    <property type="match status" value="1"/>
</dbReference>
<evidence type="ECO:0000313" key="2">
    <source>
        <dbReference type="Proteomes" id="UP000183180"/>
    </source>
</evidence>
<dbReference type="InterPro" id="IPR054211">
    <property type="entry name" value="DUF6918"/>
</dbReference>
<organism evidence="1 2">
    <name type="scientific">Gordonia westfalica</name>
    <dbReference type="NCBI Taxonomy" id="158898"/>
    <lineage>
        <taxon>Bacteria</taxon>
        <taxon>Bacillati</taxon>
        <taxon>Actinomycetota</taxon>
        <taxon>Actinomycetes</taxon>
        <taxon>Mycobacteriales</taxon>
        <taxon>Gordoniaceae</taxon>
        <taxon>Gordonia</taxon>
    </lineage>
</organism>
<sequence>MSDSLTPLLADNRSALVTDLVGVIDAEVADQSGLSGAAVKAAYSAVQKVKPGVVRSATDQLAEDFLTALAPFWDSKPAGVAFGDHLSANGDAAAEALLAVTDGQADSARPALAKAYNSLRGKAKNYVVAALPRLGAAIEKHVR</sequence>
<dbReference type="RefSeq" id="WP_074851366.1">
    <property type="nucleotide sequence ID" value="NZ_FNLM01000034.1"/>
</dbReference>
<evidence type="ECO:0000313" key="1">
    <source>
        <dbReference type="EMBL" id="SDU63494.1"/>
    </source>
</evidence>
<proteinExistence type="predicted"/>
<dbReference type="Proteomes" id="UP000183180">
    <property type="component" value="Unassembled WGS sequence"/>
</dbReference>
<dbReference type="OrthoDB" id="530636at2"/>
<reference evidence="1 2" key="1">
    <citation type="submission" date="2016-10" db="EMBL/GenBank/DDBJ databases">
        <authorList>
            <person name="de Groot N.N."/>
        </authorList>
    </citation>
    <scope>NUCLEOTIDE SEQUENCE [LARGE SCALE GENOMIC DNA]</scope>
    <source>
        <strain evidence="1 2">DSM 44215</strain>
    </source>
</reference>
<dbReference type="EMBL" id="FNLM01000034">
    <property type="protein sequence ID" value="SDU63494.1"/>
    <property type="molecule type" value="Genomic_DNA"/>
</dbReference>
<name>A0A1H2K443_9ACTN</name>
<dbReference type="AlphaFoldDB" id="A0A1H2K443"/>